<feature type="region of interest" description="Disordered" evidence="1">
    <location>
        <begin position="2211"/>
        <end position="2244"/>
    </location>
</feature>
<feature type="compositionally biased region" description="Polar residues" evidence="1">
    <location>
        <begin position="1929"/>
        <end position="1940"/>
    </location>
</feature>
<comment type="caution">
    <text evidence="2">The sequence shown here is derived from an EMBL/GenBank/DDBJ whole genome shotgun (WGS) entry which is preliminary data.</text>
</comment>
<dbReference type="SUPFAM" id="SSF56219">
    <property type="entry name" value="DNase I-like"/>
    <property type="match status" value="1"/>
</dbReference>
<feature type="compositionally biased region" description="Basic and acidic residues" evidence="1">
    <location>
        <begin position="477"/>
        <end position="506"/>
    </location>
</feature>
<evidence type="ECO:0000313" key="2">
    <source>
        <dbReference type="EMBL" id="OTN67537.1"/>
    </source>
</evidence>
<proteinExistence type="predicted"/>
<sequence>MKVCVRKHSPCTYDHTRKGNPKRGGEITSATATRGKASLFSLCPQNGLKKKSLFDLALEDSLPLGVRNRQHLRLEQGTHPSVEQLLRLVLLEWLIERLIEKLIGGLVLHALSEVKNRMTNFLLHCIKMYMLCLSKLLDFTSTPDIRTLGYDDNKGIIVHPTIHEVPHSYKKKVNNEEYTSGTCSLVRSNKIIEGRQKKYKLLVQEKNHSSRLIFSQQSKIREREKINLSLHLFIERNEDLILENSSTVLCAFLKKNVISSSRRNVQNRYPRLYIHRMMQNEFHFIYRAKGIGLFIKEFPSLRGMLHIIITYKRKYPVSYLIEEEIIFVCCILNTSLAQVNGSISLFFEVYPRFANAYTIRPSYCTCSYLAHRCEAGLSVFSSMLCSLCGDIEICKDPSSVGTDKEKNEYHEKNERVNNLHRAGERDKRDRTQIPFTKSSINHCGGELQVEYPKHSDKTHKVDIKERRKKKRVAVSKLVEKTSGREKSSSNRSEDERCMTQNRDMRKGPRCACGNDEGVDQYEENEKENDKDNDNKEETNKRKSENRNINNHRDSNNGDRHNSEDNSNNGSDGDEEENDDGEDDEVDDDEDDAEEEDEDGDRNDGGEKRGTDPSTVIAEQRGEPNNEDDTCDACEKAKGKEIKSKADNVKNCATDIQSDSNEGNKKGNNEEDEESNTLDCHNIAREDRTNINVDGSSAQRSSVPDRVKKEENQNSINRNMKKNINEEESNSGGGRSGGRGAHINRNCKSGDVGIDQPTEQPAEQPTEQPTVETGKNEKDEKNLRIMNKMLKNLSFMSFNTGLLEYKIFGLCIYQNPPFISKRLLHIPYALKETNADIIALQEVYDEKHVEYLKKQLMAKYPFCARDNYCSDVFKEKFGDVNVEREDEFDEGNRQDGRDGPSNRTAKGNSYENGKRTGTSANNPNGGNKKEPRCTKKKYFALHHGLLVFSKYPIIYSFFHGFKHVTYLEYLFGTKGFLEVVIDVPFFSYITLVNMHLASGAADTESKYIERVRDFEIKQIMEIARNAEKRNTIPIIIGDLNAAPNLCPNNYSSFIKRGWKDAWLYARNVKKKKTKQLIAKALPRLHKKKPRTISSNSCHSFGHLFPRVGSSTRDLVKTESKKEAKTEAKTETKKAEGKEQVEEREEEREENHPIHNNQEGVKNKDYAYSNHSLNLQKSIYIERPQLYNKMDTINDELGSRSSLRVCSTFNCSENNGSIVYSNSMKTISGFSKNLESYGSIYYSKGYTREKKKWNVDDNSVEVHPSVCLSNLNLENHGNQMDKMNDAINKHMQLTNVLQRKYFGCVSHEMTEHSRSCAVTIVPSKRLQIFSRKVAKTVSKTIWRRKGNFLPANYKRVKYHHRKGRTRALHQKEHFLHLNQIISSGKKHTLNGVGNWNPLQRGDILHCSIIPNSSTPGWKYNPSDVVPEKKRGIHIPTVEMHYRQISSISSGGDDVLGHQEGDHDMLESTVHVNKAQDDRFNHPTEQTCSLKCYADKRVKEDKKERQRNIQSCSTCDVFKKEDKMDNITITPKCTLRTKGDGEKLNTLMEEDGSEYHAATNIHHHYNSDQNLFSSDISSESNHSYTDLYDDEEEANWFSDRSSNASRNDLQERNEVRVPVEMHPCGVVNCMAEEGFTNREIMDKVPETETMKEFHTSGCNQLTDKKCTKREDKIMTHCVPPLEMEEKGREDESTPLIHAEDTIPVRMSKEKGDGTSNHTQMHREKDSKVSDTITFYKNQLNDHKEKVRNVDEQCPNQLSTQNPFSAFLKEELTAMGQTQEEDSVLSEMGTRRDDNENCCNGQVENLPCTGTYPSEENANINTNEKKKKISKLAKKIKQMKKKIFYNILRNYERHHDGGVERRTLLKGNKGESKKKKQETEEGNSFILENVKRKNKKKHHLIHSLKEGEHTEKETNCKGEATPGVNHSPRSDESNSLENQLTNTKGKNDSDKFLHFTKKCYNSRTEEALKKNIFYFIKKLKFKTANKLKQKFCTCAKNVKGNLGEEKKLLLMEKEQKGESQPLHRTCPFVQNNSNPPRSFSSIKLPEDFIKMCDCSPLSKKERNQRSKNYNRGKAPSREGQENYSKSKKYFIFKRRQKEEKDKYHLMENINEGRISLGNHNCVNANLNSSKNKKCTHECSSVRGGESNQGQLHNKMKFSIKNKNFFKFRNEENISSDEFTWDPLNPLNVIGPHSRCNGLRCDYIFFPPISYNRGRGAKGGKNGTAEKEKIGQKGKLSEAEKTDEAYKIGAVKSQPSVHITEMPDDEQLVMDQEKAPKRSNSFTDPVGDNCQNQDFPNFVLNTQNNVFTDTRNERDRKDHDHQAKGKRYEETLNLKKSNDLKILKHYYIKSAKILFNEPSVMVHTNRNQKNSNCCYSFCMKIKNVHFVTMSDHYAIKIDLRLKKNHKFGRND</sequence>
<feature type="region of interest" description="Disordered" evidence="1">
    <location>
        <begin position="2268"/>
        <end position="2321"/>
    </location>
</feature>
<feature type="region of interest" description="Disordered" evidence="1">
    <location>
        <begin position="2056"/>
        <end position="2078"/>
    </location>
</feature>
<feature type="region of interest" description="Disordered" evidence="1">
    <location>
        <begin position="1110"/>
        <end position="1161"/>
    </location>
</feature>
<feature type="region of interest" description="Disordered" evidence="1">
    <location>
        <begin position="1704"/>
        <end position="1725"/>
    </location>
</feature>
<feature type="compositionally biased region" description="Basic residues" evidence="1">
    <location>
        <begin position="1888"/>
        <end position="1898"/>
    </location>
</feature>
<dbReference type="Gene3D" id="3.60.10.10">
    <property type="entry name" value="Endonuclease/exonuclease/phosphatase"/>
    <property type="match status" value="1"/>
</dbReference>
<feature type="compositionally biased region" description="Acidic residues" evidence="1">
    <location>
        <begin position="516"/>
        <end position="526"/>
    </location>
</feature>
<evidence type="ECO:0000313" key="3">
    <source>
        <dbReference type="Proteomes" id="UP000195012"/>
    </source>
</evidence>
<feature type="compositionally biased region" description="Basic and acidic residues" evidence="1">
    <location>
        <begin position="2219"/>
        <end position="2241"/>
    </location>
</feature>
<organism evidence="2 3">
    <name type="scientific">Plasmodium knowlesi</name>
    <dbReference type="NCBI Taxonomy" id="5850"/>
    <lineage>
        <taxon>Eukaryota</taxon>
        <taxon>Sar</taxon>
        <taxon>Alveolata</taxon>
        <taxon>Apicomplexa</taxon>
        <taxon>Aconoidasida</taxon>
        <taxon>Haemosporida</taxon>
        <taxon>Plasmodiidae</taxon>
        <taxon>Plasmodium</taxon>
        <taxon>Plasmodium (Plasmodium)</taxon>
    </lineage>
</organism>
<gene>
    <name evidence="2" type="ORF">PKNOH_S06405200</name>
</gene>
<feature type="compositionally biased region" description="Gly residues" evidence="1">
    <location>
        <begin position="730"/>
        <end position="739"/>
    </location>
</feature>
<dbReference type="eggNOG" id="ENOG502RY4M">
    <property type="taxonomic scope" value="Eukaryota"/>
</dbReference>
<feature type="compositionally biased region" description="Basic and acidic residues" evidence="1">
    <location>
        <begin position="702"/>
        <end position="711"/>
    </location>
</feature>
<evidence type="ECO:0008006" key="4">
    <source>
        <dbReference type="Google" id="ProtNLM"/>
    </source>
</evidence>
<feature type="compositionally biased region" description="Basic and acidic residues" evidence="1">
    <location>
        <begin position="1855"/>
        <end position="1867"/>
    </location>
</feature>
<feature type="compositionally biased region" description="Basic and acidic residues" evidence="1">
    <location>
        <begin position="601"/>
        <end position="610"/>
    </location>
</feature>
<evidence type="ECO:0000256" key="1">
    <source>
        <dbReference type="SAM" id="MobiDB-lite"/>
    </source>
</evidence>
<feature type="compositionally biased region" description="Basic and acidic residues" evidence="1">
    <location>
        <begin position="527"/>
        <end position="563"/>
    </location>
</feature>
<dbReference type="OMA" id="FNEPSVM"/>
<feature type="compositionally biased region" description="Basic and acidic residues" evidence="1">
    <location>
        <begin position="889"/>
        <end position="899"/>
    </location>
</feature>
<dbReference type="InterPro" id="IPR036691">
    <property type="entry name" value="Endo/exonu/phosph_ase_sf"/>
</dbReference>
<feature type="compositionally biased region" description="Basic and acidic residues" evidence="1">
    <location>
        <begin position="1112"/>
        <end position="1139"/>
    </location>
</feature>
<feature type="compositionally biased region" description="Polar residues" evidence="1">
    <location>
        <begin position="756"/>
        <end position="772"/>
    </location>
</feature>
<dbReference type="Proteomes" id="UP000195012">
    <property type="component" value="Unassembled WGS sequence"/>
</dbReference>
<feature type="compositionally biased region" description="Basic and acidic residues" evidence="1">
    <location>
        <begin position="2305"/>
        <end position="2321"/>
    </location>
</feature>
<feature type="region of interest" description="Disordered" evidence="1">
    <location>
        <begin position="883"/>
        <end position="930"/>
    </location>
</feature>
<feature type="region of interest" description="Disordered" evidence="1">
    <location>
        <begin position="452"/>
        <end position="778"/>
    </location>
</feature>
<feature type="compositionally biased region" description="Polar residues" evidence="1">
    <location>
        <begin position="2273"/>
        <end position="2304"/>
    </location>
</feature>
<feature type="compositionally biased region" description="Basic and acidic residues" evidence="1">
    <location>
        <begin position="632"/>
        <end position="647"/>
    </location>
</feature>
<feature type="compositionally biased region" description="Acidic residues" evidence="1">
    <location>
        <begin position="571"/>
        <end position="600"/>
    </location>
</feature>
<feature type="compositionally biased region" description="Polar residues" evidence="1">
    <location>
        <begin position="900"/>
        <end position="924"/>
    </location>
</feature>
<feature type="compositionally biased region" description="Polar residues" evidence="1">
    <location>
        <begin position="689"/>
        <end position="701"/>
    </location>
</feature>
<name>A0A1Y3DXN9_PLAKN</name>
<accession>A0A1Y3DXN9</accession>
<feature type="compositionally biased region" description="Basic and acidic residues" evidence="1">
    <location>
        <begin position="452"/>
        <end position="465"/>
    </location>
</feature>
<dbReference type="VEuPathDB" id="PlasmoDB:PKNH_0703700"/>
<reference evidence="2 3" key="1">
    <citation type="submission" date="2017-05" db="EMBL/GenBank/DDBJ databases">
        <title>PacBio assembly of a Plasmodium knowlesi genome sequence with Hi-C correction and manual annotation of the SICAvar gene family.</title>
        <authorList>
            <person name="Lapp S.A."/>
            <person name="Geraldo J.A."/>
            <person name="Chien J.-T."/>
            <person name="Ay F."/>
            <person name="Pakala S.B."/>
            <person name="Batugedara G."/>
            <person name="Humphrey J.C."/>
            <person name="Debarry J.D."/>
            <person name="Le Roch K.G."/>
            <person name="Galinski M.R."/>
            <person name="Kissinger J.C."/>
        </authorList>
    </citation>
    <scope>NUCLEOTIDE SEQUENCE [LARGE SCALE GENOMIC DNA]</scope>
    <source>
        <strain evidence="3">Malayan Strain Pk1 (A+)</strain>
    </source>
</reference>
<dbReference type="VEuPathDB" id="PlasmoDB:PKNOH_S06405200"/>
<feature type="region of interest" description="Disordered" evidence="1">
    <location>
        <begin position="1855"/>
        <end position="1943"/>
    </location>
</feature>
<dbReference type="EMBL" id="NETL01000020">
    <property type="protein sequence ID" value="OTN67537.1"/>
    <property type="molecule type" value="Genomic_DNA"/>
</dbReference>
<dbReference type="VEuPathDB" id="PlasmoDB:PKA1H_070008600"/>
<protein>
    <recommendedName>
        <fullName evidence="4">Endonuclease/exonuclease/phosphatase domain containing protein</fullName>
    </recommendedName>
</protein>
<dbReference type="OrthoDB" id="387657at2759"/>
<feature type="compositionally biased region" description="Basic and acidic residues" evidence="1">
    <location>
        <begin position="1899"/>
        <end position="1912"/>
    </location>
</feature>